<protein>
    <submittedName>
        <fullName evidence="4">Tetratricopeptide (TPR) repeat protein</fullName>
    </submittedName>
</protein>
<dbReference type="Gene3D" id="1.25.40.10">
    <property type="entry name" value="Tetratricopeptide repeat domain"/>
    <property type="match status" value="2"/>
</dbReference>
<keyword evidence="5" id="KW-1185">Reference proteome</keyword>
<reference evidence="4 5" key="1">
    <citation type="submission" date="2020-10" db="EMBL/GenBank/DDBJ databases">
        <title>Sequencing the genomes of 1000 actinobacteria strains.</title>
        <authorList>
            <person name="Klenk H.-P."/>
        </authorList>
    </citation>
    <scope>NUCLEOTIDE SEQUENCE [LARGE SCALE GENOMIC DNA]</scope>
    <source>
        <strain evidence="4 5">DSM 41803</strain>
    </source>
</reference>
<evidence type="ECO:0000313" key="4">
    <source>
        <dbReference type="EMBL" id="MBE1597459.1"/>
    </source>
</evidence>
<dbReference type="InterPro" id="IPR002182">
    <property type="entry name" value="NB-ARC"/>
</dbReference>
<dbReference type="InterPro" id="IPR027417">
    <property type="entry name" value="P-loop_NTPase"/>
</dbReference>
<dbReference type="SUPFAM" id="SSF52540">
    <property type="entry name" value="P-loop containing nucleoside triphosphate hydrolases"/>
    <property type="match status" value="1"/>
</dbReference>
<feature type="region of interest" description="Disordered" evidence="2">
    <location>
        <begin position="989"/>
        <end position="1066"/>
    </location>
</feature>
<dbReference type="PANTHER" id="PTHR47691:SF3">
    <property type="entry name" value="HTH-TYPE TRANSCRIPTIONAL REGULATOR RV0890C-RELATED"/>
    <property type="match status" value="1"/>
</dbReference>
<dbReference type="Pfam" id="PF13181">
    <property type="entry name" value="TPR_8"/>
    <property type="match status" value="1"/>
</dbReference>
<sequence>MGRPTSGQLPELGPHLRGPAAPATHPGDRPGGVLRRTRTGYVLDLDEQDSDAARFTVLASRALPCLTHDGGESTDRTEAYARAEAALRLWRGPVLQGSAPGLREHPSAIALSRLRLSVVQAYADRALAEGTTENALHELRRTADLEPLHEGVHARLMLALAASGEQAAALSLYTVLRDRLDDQLGVRPGPELTDAHLRVLRRDLPRPATARTTVSPAPAPSTPPVVPALLPYDAAFFTGRADHLARLDALLPASGEGPAGGSGVCALTGAGGAGKTALAVHWAHRVRDRFPDGQLFVDLRGHSPEGPVRPVEALTRFLLALGVAAEALPGTPETAADLYRTLAAKRRLLVVLDNAVDAEQVRPLLPGGPGCLVLVTSRDRLAGLAARDGARRIGVDVLSPEESRLLLHGTLGAERVDADPRAAAELAHACGYLPLALRIAAANLDHTPWRTLEEQAAELRDGDRLSALSVTGDATTAVRSAFDLSYHALDAPARRMFRLLALVPGPETGLEAAAVVAGLAPAEAAGLLERLTAAHMLREHRAGRYRRHDLVALYAAERLRLEETAADRRAASEALYRWLLTATGHCAQLLYPGQAPLPPTGTDGDGGVGRGDTEPPLRIPDAAAAIRWLDDELPNLAAAVQQAAAERHPASWRLADALRGHSWTRKTAVDWAALGRAALDAARAADEPVAQAAMHNLLGAAELHQSLPYAAIPHFEQTLALSEAGGWPEGTAAALTNLASVNWLVGRLTRSAEYLERATEIDRRNGMPDGHPVVLLTLGITLRDLGRLTESLDRLRGAERAPRNLGSQHNGILTHANLGRTLYLLGDPARATHHLATALTMVRESGEQGSEAYVLRFQSSVHRDAGDLTTALDMATTATRLFDQDGEEYYRADARITLGSVLLALGRPGEADVVYREALKLAEERGADELRARALLGLAAITDPPDREQISHALDVARGTEHLLVEAEALTALADAELRHGEAATAIAREATRCTAPRAGARPRPRPSTSSAAPSPRPGRRTRPRTGRRPRRSSGPSASRRGTPGDPGDGGPRPPSPSSSRGDRQQLPLILRQFDLVRVQQRMPRVEDQRHLARQPSVAAQDLHHLVAEADVVLVAGADVGAGDDLGVEPVHAGRGLGRGDDLQALGTDRDRDRVARRDAPVAVDPYDLPAGVEEHGVPGAVDAHDLAGEEVAAADEGRHRRRGGLLVDLVRGADLDHVAALHDRDPVAECQRLVLVVGDVDGGDAQLLLEPLEPGAGLFAEFGVQVGERFVEQQDGRGVHQRPCQGDALLLAAGELVGVAAAERGQAHLVQRVVDQRPLPVLRHLADVQRQSQVLRDGHVRPQRVRLEDHPEVALLGRKEDSRPRVHERPPAHRDRALRRLLQARDAVQRRRLAAAARAQQREELPVLDGEGDVPQDGVVAERLGEVLDGHLRHGAFPS</sequence>
<feature type="compositionally biased region" description="Low complexity" evidence="2">
    <location>
        <begin position="1033"/>
        <end position="1044"/>
    </location>
</feature>
<feature type="compositionally biased region" description="Basic residues" evidence="2">
    <location>
        <begin position="1018"/>
        <end position="1032"/>
    </location>
</feature>
<dbReference type="PRINTS" id="PR00364">
    <property type="entry name" value="DISEASERSIST"/>
</dbReference>
<feature type="region of interest" description="Disordered" evidence="2">
    <location>
        <begin position="595"/>
        <end position="614"/>
    </location>
</feature>
<dbReference type="Gene3D" id="3.40.50.300">
    <property type="entry name" value="P-loop containing nucleotide triphosphate hydrolases"/>
    <property type="match status" value="1"/>
</dbReference>
<accession>A0A8I0P594</accession>
<dbReference type="InterPro" id="IPR005158">
    <property type="entry name" value="BTAD"/>
</dbReference>
<dbReference type="AntiFam" id="ANF00142">
    <property type="entry name" value="Shadow ORF (opposite yadG)"/>
</dbReference>
<dbReference type="Pfam" id="PF13424">
    <property type="entry name" value="TPR_12"/>
    <property type="match status" value="1"/>
</dbReference>
<proteinExistence type="predicted"/>
<organism evidence="4 5">
    <name type="scientific">Streptomyces stelliscabiei</name>
    <dbReference type="NCBI Taxonomy" id="146820"/>
    <lineage>
        <taxon>Bacteria</taxon>
        <taxon>Bacillati</taxon>
        <taxon>Actinomycetota</taxon>
        <taxon>Actinomycetes</taxon>
        <taxon>Kitasatosporales</taxon>
        <taxon>Streptomycetaceae</taxon>
        <taxon>Streptomyces</taxon>
    </lineage>
</organism>
<keyword evidence="1" id="KW-0902">Two-component regulatory system</keyword>
<dbReference type="SMART" id="SM00028">
    <property type="entry name" value="TPR"/>
    <property type="match status" value="5"/>
</dbReference>
<dbReference type="SUPFAM" id="SSF48452">
    <property type="entry name" value="TPR-like"/>
    <property type="match status" value="3"/>
</dbReference>
<dbReference type="AntiFam" id="ANF00095">
    <property type="entry name" value="Shadow ORF (opposite ABC transporters)"/>
</dbReference>
<dbReference type="Proteomes" id="UP000629287">
    <property type="component" value="Unassembled WGS sequence"/>
</dbReference>
<evidence type="ECO:0000313" key="5">
    <source>
        <dbReference type="Proteomes" id="UP000629287"/>
    </source>
</evidence>
<dbReference type="EMBL" id="JADBGF010000001">
    <property type="protein sequence ID" value="MBE1597459.1"/>
    <property type="molecule type" value="Genomic_DNA"/>
</dbReference>
<dbReference type="Pfam" id="PF03704">
    <property type="entry name" value="BTAD"/>
    <property type="match status" value="1"/>
</dbReference>
<dbReference type="InterPro" id="IPR011990">
    <property type="entry name" value="TPR-like_helical_dom_sf"/>
</dbReference>
<evidence type="ECO:0000259" key="3">
    <source>
        <dbReference type="SMART" id="SM01043"/>
    </source>
</evidence>
<dbReference type="SMART" id="SM01043">
    <property type="entry name" value="BTAD"/>
    <property type="match status" value="1"/>
</dbReference>
<dbReference type="Pfam" id="PF00931">
    <property type="entry name" value="NB-ARC"/>
    <property type="match status" value="1"/>
</dbReference>
<feature type="domain" description="Bacterial transcriptional activator" evidence="3">
    <location>
        <begin position="50"/>
        <end position="200"/>
    </location>
</feature>
<name>A0A8I0P594_9ACTN</name>
<dbReference type="PANTHER" id="PTHR47691">
    <property type="entry name" value="REGULATOR-RELATED"/>
    <property type="match status" value="1"/>
</dbReference>
<dbReference type="GO" id="GO:0000160">
    <property type="term" value="P:phosphorelay signal transduction system"/>
    <property type="evidence" value="ECO:0007669"/>
    <property type="project" value="UniProtKB-KW"/>
</dbReference>
<comment type="caution">
    <text evidence="4">The sequence shown here is derived from an EMBL/GenBank/DDBJ whole genome shotgun (WGS) entry which is preliminary data.</text>
</comment>
<dbReference type="GO" id="GO:0043531">
    <property type="term" value="F:ADP binding"/>
    <property type="evidence" value="ECO:0007669"/>
    <property type="project" value="InterPro"/>
</dbReference>
<dbReference type="CDD" id="cd15831">
    <property type="entry name" value="BTAD"/>
    <property type="match status" value="1"/>
</dbReference>
<evidence type="ECO:0000256" key="1">
    <source>
        <dbReference type="ARBA" id="ARBA00023012"/>
    </source>
</evidence>
<feature type="region of interest" description="Disordered" evidence="2">
    <location>
        <begin position="1"/>
        <end position="34"/>
    </location>
</feature>
<feature type="compositionally biased region" description="Low complexity" evidence="2">
    <location>
        <begin position="989"/>
        <end position="1014"/>
    </location>
</feature>
<dbReference type="InterPro" id="IPR019734">
    <property type="entry name" value="TPR_rpt"/>
</dbReference>
<gene>
    <name evidence="4" type="ORF">H4687_003588</name>
</gene>
<evidence type="ECO:0000256" key="2">
    <source>
        <dbReference type="SAM" id="MobiDB-lite"/>
    </source>
</evidence>